<protein>
    <submittedName>
        <fullName evidence="2">Uncharacterized protein</fullName>
    </submittedName>
</protein>
<accession>A0A916SAL7</accession>
<reference evidence="2" key="1">
    <citation type="journal article" date="2014" name="Int. J. Syst. Evol. Microbiol.">
        <title>Complete genome sequence of Corynebacterium casei LMG S-19264T (=DSM 44701T), isolated from a smear-ripened cheese.</title>
        <authorList>
            <consortium name="US DOE Joint Genome Institute (JGI-PGF)"/>
            <person name="Walter F."/>
            <person name="Albersmeier A."/>
            <person name="Kalinowski J."/>
            <person name="Ruckert C."/>
        </authorList>
    </citation>
    <scope>NUCLEOTIDE SEQUENCE</scope>
    <source>
        <strain evidence="2">CGMCC 1.12408</strain>
    </source>
</reference>
<dbReference type="Proteomes" id="UP000613512">
    <property type="component" value="Unassembled WGS sequence"/>
</dbReference>
<evidence type="ECO:0000256" key="1">
    <source>
        <dbReference type="SAM" id="Phobius"/>
    </source>
</evidence>
<gene>
    <name evidence="2" type="ORF">GCM10008025_35530</name>
</gene>
<keyword evidence="1" id="KW-0472">Membrane</keyword>
<feature type="transmembrane region" description="Helical" evidence="1">
    <location>
        <begin position="256"/>
        <end position="281"/>
    </location>
</feature>
<feature type="transmembrane region" description="Helical" evidence="1">
    <location>
        <begin position="202"/>
        <end position="224"/>
    </location>
</feature>
<name>A0A916SAL7_9BACI</name>
<evidence type="ECO:0000313" key="2">
    <source>
        <dbReference type="EMBL" id="GGA89807.1"/>
    </source>
</evidence>
<keyword evidence="1" id="KW-0812">Transmembrane</keyword>
<dbReference type="EMBL" id="BMEY01000025">
    <property type="protein sequence ID" value="GGA89807.1"/>
    <property type="molecule type" value="Genomic_DNA"/>
</dbReference>
<comment type="caution">
    <text evidence="2">The sequence shown here is derived from an EMBL/GenBank/DDBJ whole genome shotgun (WGS) entry which is preliminary data.</text>
</comment>
<evidence type="ECO:0000313" key="3">
    <source>
        <dbReference type="Proteomes" id="UP000613512"/>
    </source>
</evidence>
<proteinExistence type="predicted"/>
<dbReference type="AlphaFoldDB" id="A0A916SAL7"/>
<reference evidence="2" key="2">
    <citation type="submission" date="2020-09" db="EMBL/GenBank/DDBJ databases">
        <authorList>
            <person name="Sun Q."/>
            <person name="Zhou Y."/>
        </authorList>
    </citation>
    <scope>NUCLEOTIDE SEQUENCE</scope>
    <source>
        <strain evidence="2">CGMCC 1.12408</strain>
    </source>
</reference>
<feature type="transmembrane region" description="Helical" evidence="1">
    <location>
        <begin position="353"/>
        <end position="371"/>
    </location>
</feature>
<feature type="transmembrane region" description="Helical" evidence="1">
    <location>
        <begin position="324"/>
        <end position="346"/>
    </location>
</feature>
<feature type="transmembrane region" description="Helical" evidence="1">
    <location>
        <begin position="400"/>
        <end position="422"/>
    </location>
</feature>
<keyword evidence="3" id="KW-1185">Reference proteome</keyword>
<sequence length="431" mass="49295">MMATLLFECKKYMKKRTTWAALFLSLIASIALYYFNVSVAEDIHRGNITKVENNIADFAGYVSELEVEIEKTEGGKNSEKVEEIAAEVDYFKERLNNYEVLKNLYVNESWNAILQKEIDSLTYLVENPDISSYSIEEQAISHFTIRASFEEKQLLMENEIVPFIQNDIHVGFLPTVYDNFTGNSLEQWESMTRRYGTTGLSFLYQLIQILYIPIVVLNGCFIFGNNISTETTNKKKGINFYLTLPNQKWKLFTAKYFSGLLLTLGYSVFMLLIPFLCGVITKGMGSLKYPVLVYEGSEPNPYGSEYNELNPMEDLFHFIELQDYLVKVLLFSVVFVIFLYSFYYFLSLLIKNPGVSLFLLGAITYAGMNFLQSPYNPFAYVDIHKVVTRETATLLFNPSIQLQTGMVVLLAASGLMVSLSFLKFRFSNISG</sequence>
<organism evidence="2 3">
    <name type="scientific">Ornithinibacillus halotolerans</name>
    <dbReference type="NCBI Taxonomy" id="1274357"/>
    <lineage>
        <taxon>Bacteria</taxon>
        <taxon>Bacillati</taxon>
        <taxon>Bacillota</taxon>
        <taxon>Bacilli</taxon>
        <taxon>Bacillales</taxon>
        <taxon>Bacillaceae</taxon>
        <taxon>Ornithinibacillus</taxon>
    </lineage>
</organism>
<keyword evidence="1" id="KW-1133">Transmembrane helix</keyword>